<dbReference type="AlphaFoldDB" id="A0A2R7Y9R0"/>
<gene>
    <name evidence="2" type="ORF">B7O98_04015</name>
</gene>
<evidence type="ECO:0000259" key="1">
    <source>
        <dbReference type="PROSITE" id="PS50853"/>
    </source>
</evidence>
<feature type="domain" description="Fibronectin type-III" evidence="1">
    <location>
        <begin position="180"/>
        <end position="275"/>
    </location>
</feature>
<organism evidence="2 3">
    <name type="scientific">Zestosphaera tikiterensis</name>
    <dbReference type="NCBI Taxonomy" id="1973259"/>
    <lineage>
        <taxon>Archaea</taxon>
        <taxon>Thermoproteota</taxon>
        <taxon>Thermoprotei</taxon>
        <taxon>Desulfurococcales</taxon>
        <taxon>Desulfurococcaceae</taxon>
        <taxon>Zestosphaera</taxon>
    </lineage>
</organism>
<dbReference type="PROSITE" id="PS50853">
    <property type="entry name" value="FN3"/>
    <property type="match status" value="1"/>
</dbReference>
<dbReference type="CDD" id="cd00063">
    <property type="entry name" value="FN3"/>
    <property type="match status" value="1"/>
</dbReference>
<sequence>MVESAVSASMFLILVMLSLSSGLALLSERLEVNVSVETGFTELSFVSADCHYCSCRASCQANVVNGGDEVQVSLNNVYFSFKAFVYMKLRNTGTIPVKVFGIYLNDLLIEPYKLYKIDLNNDGFKDVEVVLIDGMPFKCDYMGLDDEVSDEGSLNELNTTYVNESLNVTTAKEDLKKDRGPTPPTVTDVEVNGCYVTLRWTEVEGSDLYHVTWEYDSVVVWGSPKGTPPPTSVTVGPLPTGYYCFRVSAQNLGRDGWRTKWSSPTCVFVSCFPQPKVIQLEPGESKTYYLIVHALNRGDYEFVVKPAYVRWNEYRG</sequence>
<dbReference type="SUPFAM" id="SSF49265">
    <property type="entry name" value="Fibronectin type III"/>
    <property type="match status" value="1"/>
</dbReference>
<dbReference type="Proteomes" id="UP000244093">
    <property type="component" value="Unassembled WGS sequence"/>
</dbReference>
<evidence type="ECO:0000313" key="2">
    <source>
        <dbReference type="EMBL" id="PUA33592.1"/>
    </source>
</evidence>
<accession>A0A2R7Y9R0</accession>
<proteinExistence type="predicted"/>
<name>A0A2R7Y9R0_9CREN</name>
<comment type="caution">
    <text evidence="2">The sequence shown here is derived from an EMBL/GenBank/DDBJ whole genome shotgun (WGS) entry which is preliminary data.</text>
</comment>
<dbReference type="InterPro" id="IPR036116">
    <property type="entry name" value="FN3_sf"/>
</dbReference>
<reference evidence="2 3" key="1">
    <citation type="journal article" date="2018" name="Syst. Appl. Microbiol.">
        <title>A new symbiotic nanoarchaeote (Candidatus Nanoclepta minutus) and its host (Zestosphaera tikiterensis gen. nov., sp. nov.) from a New Zealand hot spring.</title>
        <authorList>
            <person name="St John E."/>
            <person name="Liu Y."/>
            <person name="Podar M."/>
            <person name="Stott M.B."/>
            <person name="Meneghin J."/>
            <person name="Chen Z."/>
            <person name="Lagutin K."/>
            <person name="Mitchell K."/>
            <person name="Reysenbach A.L."/>
        </authorList>
    </citation>
    <scope>NUCLEOTIDE SEQUENCE [LARGE SCALE GENOMIC DNA]</scope>
    <source>
        <strain evidence="2">NZ3</strain>
    </source>
</reference>
<evidence type="ECO:0000313" key="3">
    <source>
        <dbReference type="Proteomes" id="UP000244093"/>
    </source>
</evidence>
<protein>
    <recommendedName>
        <fullName evidence="1">Fibronectin type-III domain-containing protein</fullName>
    </recommendedName>
</protein>
<dbReference type="InterPro" id="IPR003961">
    <property type="entry name" value="FN3_dom"/>
</dbReference>
<dbReference type="EMBL" id="NBVN01000002">
    <property type="protein sequence ID" value="PUA33592.1"/>
    <property type="molecule type" value="Genomic_DNA"/>
</dbReference>